<evidence type="ECO:0000256" key="7">
    <source>
        <dbReference type="ARBA" id="ARBA00023136"/>
    </source>
</evidence>
<keyword evidence="2" id="KW-0813">Transport</keyword>
<evidence type="ECO:0000256" key="11">
    <source>
        <dbReference type="ARBA" id="ARBA00023303"/>
    </source>
</evidence>
<evidence type="ECO:0000313" key="15">
    <source>
        <dbReference type="Proteomes" id="UP000886998"/>
    </source>
</evidence>
<evidence type="ECO:0000256" key="9">
    <source>
        <dbReference type="ARBA" id="ARBA00023180"/>
    </source>
</evidence>
<dbReference type="OrthoDB" id="6419232at2759"/>
<evidence type="ECO:0000256" key="8">
    <source>
        <dbReference type="ARBA" id="ARBA00023170"/>
    </source>
</evidence>
<dbReference type="Proteomes" id="UP000886998">
    <property type="component" value="Unassembled WGS sequence"/>
</dbReference>
<accession>A0A8X6X2C5</accession>
<dbReference type="EMBL" id="BMAV01004460">
    <property type="protein sequence ID" value="GFY44892.1"/>
    <property type="molecule type" value="Genomic_DNA"/>
</dbReference>
<name>A0A8X6X2C5_9ARAC</name>
<gene>
    <name evidence="14" type="primary">GRID1_2</name>
    <name evidence="14" type="ORF">TNIN_108871</name>
</gene>
<evidence type="ECO:0000256" key="1">
    <source>
        <dbReference type="ARBA" id="ARBA00004651"/>
    </source>
</evidence>
<keyword evidence="15" id="KW-1185">Reference proteome</keyword>
<dbReference type="SMART" id="SM00918">
    <property type="entry name" value="Lig_chan-Glu_bd"/>
    <property type="match status" value="1"/>
</dbReference>
<keyword evidence="9" id="KW-0325">Glycoprotein</keyword>
<keyword evidence="11" id="KW-0407">Ion channel</keyword>
<dbReference type="PANTHER" id="PTHR42643">
    <property type="entry name" value="IONOTROPIC RECEPTOR 20A-RELATED"/>
    <property type="match status" value="1"/>
</dbReference>
<dbReference type="InterPro" id="IPR019594">
    <property type="entry name" value="Glu/Gly-bd"/>
</dbReference>
<keyword evidence="7 12" id="KW-0472">Membrane</keyword>
<keyword evidence="5 12" id="KW-1133">Transmembrane helix</keyword>
<protein>
    <submittedName>
        <fullName evidence="14">Glutamate receptor ionotropic, delta-1</fullName>
    </submittedName>
</protein>
<dbReference type="PANTHER" id="PTHR42643:SF24">
    <property type="entry name" value="IONOTROPIC RECEPTOR 60A"/>
    <property type="match status" value="1"/>
</dbReference>
<evidence type="ECO:0000256" key="5">
    <source>
        <dbReference type="ARBA" id="ARBA00022989"/>
    </source>
</evidence>
<feature type="domain" description="Ionotropic glutamate receptor L-glutamate and glycine-binding" evidence="13">
    <location>
        <begin position="21"/>
        <end position="77"/>
    </location>
</feature>
<feature type="transmembrane region" description="Helical" evidence="12">
    <location>
        <begin position="186"/>
        <end position="207"/>
    </location>
</feature>
<sequence>MKFPKTITVACFHLNQLFEIPNDDDKNTKPEGIDGLLLDTLAQALKFEYKLVRAPENYWGKRIARNNWTGMIGVISRDEADIGLGLTSIMEQRKEVVDFSTPYTENIFTFATHLPKKLPHSAVYFSPFDVYTWVGILITLFAVSFIIFIQKNTIPSSYVKIVLKLFGGILRQPITNLAWNEKCLEICWYLFCIILSLGYTTVLYSFLSVPLYEEPVEDFAKLSEAVSRGDYKCLAPKGAYFVSTLLESSIPHLVHLGEEVEKNIWYVEIKDYLKENNFDEPTAVFGVKLILQFKFGKAPFSTKFISNDQANSIDVGVVINKKFCCKGAINSAIDKINGAGLYKKIVDDEMYKAALRAVTTEPIEEIMHSLSVNNISHALIVLLIGYGLSIMTFFVEILLSTFKNLNIKIPMHQKIGKKTLFMKYFKK</sequence>
<keyword evidence="4 12" id="KW-0812">Transmembrane</keyword>
<evidence type="ECO:0000313" key="14">
    <source>
        <dbReference type="EMBL" id="GFY44892.1"/>
    </source>
</evidence>
<dbReference type="SUPFAM" id="SSF53850">
    <property type="entry name" value="Periplasmic binding protein-like II"/>
    <property type="match status" value="1"/>
</dbReference>
<dbReference type="Pfam" id="PF10613">
    <property type="entry name" value="Lig_chan-Glu_bd"/>
    <property type="match status" value="1"/>
</dbReference>
<proteinExistence type="predicted"/>
<dbReference type="Gene3D" id="3.40.190.10">
    <property type="entry name" value="Periplasmic binding protein-like II"/>
    <property type="match status" value="1"/>
</dbReference>
<feature type="transmembrane region" description="Helical" evidence="12">
    <location>
        <begin position="130"/>
        <end position="149"/>
    </location>
</feature>
<evidence type="ECO:0000256" key="10">
    <source>
        <dbReference type="ARBA" id="ARBA00023286"/>
    </source>
</evidence>
<evidence type="ECO:0000256" key="4">
    <source>
        <dbReference type="ARBA" id="ARBA00022692"/>
    </source>
</evidence>
<keyword evidence="10" id="KW-1071">Ligand-gated ion channel</keyword>
<evidence type="ECO:0000256" key="6">
    <source>
        <dbReference type="ARBA" id="ARBA00023065"/>
    </source>
</evidence>
<keyword evidence="8 14" id="KW-0675">Receptor</keyword>
<keyword evidence="6" id="KW-0406">Ion transport</keyword>
<reference evidence="14" key="1">
    <citation type="submission" date="2020-08" db="EMBL/GenBank/DDBJ databases">
        <title>Multicomponent nature underlies the extraordinary mechanical properties of spider dragline silk.</title>
        <authorList>
            <person name="Kono N."/>
            <person name="Nakamura H."/>
            <person name="Mori M."/>
            <person name="Yoshida Y."/>
            <person name="Ohtoshi R."/>
            <person name="Malay A.D."/>
            <person name="Moran D.A.P."/>
            <person name="Tomita M."/>
            <person name="Numata K."/>
            <person name="Arakawa K."/>
        </authorList>
    </citation>
    <scope>NUCLEOTIDE SEQUENCE</scope>
</reference>
<comment type="caution">
    <text evidence="14">The sequence shown here is derived from an EMBL/GenBank/DDBJ whole genome shotgun (WGS) entry which is preliminary data.</text>
</comment>
<keyword evidence="3" id="KW-1003">Cell membrane</keyword>
<evidence type="ECO:0000256" key="12">
    <source>
        <dbReference type="SAM" id="Phobius"/>
    </source>
</evidence>
<evidence type="ECO:0000256" key="3">
    <source>
        <dbReference type="ARBA" id="ARBA00022475"/>
    </source>
</evidence>
<dbReference type="AlphaFoldDB" id="A0A8X6X2C5"/>
<organism evidence="14 15">
    <name type="scientific">Trichonephila inaurata madagascariensis</name>
    <dbReference type="NCBI Taxonomy" id="2747483"/>
    <lineage>
        <taxon>Eukaryota</taxon>
        <taxon>Metazoa</taxon>
        <taxon>Ecdysozoa</taxon>
        <taxon>Arthropoda</taxon>
        <taxon>Chelicerata</taxon>
        <taxon>Arachnida</taxon>
        <taxon>Araneae</taxon>
        <taxon>Araneomorphae</taxon>
        <taxon>Entelegynae</taxon>
        <taxon>Araneoidea</taxon>
        <taxon>Nephilidae</taxon>
        <taxon>Trichonephila</taxon>
        <taxon>Trichonephila inaurata</taxon>
    </lineage>
</organism>
<comment type="subcellular location">
    <subcellularLocation>
        <location evidence="1">Cell membrane</location>
        <topology evidence="1">Multi-pass membrane protein</topology>
    </subcellularLocation>
</comment>
<dbReference type="Gene3D" id="1.10.287.70">
    <property type="match status" value="1"/>
</dbReference>
<feature type="transmembrane region" description="Helical" evidence="12">
    <location>
        <begin position="375"/>
        <end position="399"/>
    </location>
</feature>
<dbReference type="GO" id="GO:0015276">
    <property type="term" value="F:ligand-gated monoatomic ion channel activity"/>
    <property type="evidence" value="ECO:0007669"/>
    <property type="project" value="InterPro"/>
</dbReference>
<dbReference type="GO" id="GO:0005886">
    <property type="term" value="C:plasma membrane"/>
    <property type="evidence" value="ECO:0007669"/>
    <property type="project" value="UniProtKB-SubCell"/>
</dbReference>
<evidence type="ECO:0000259" key="13">
    <source>
        <dbReference type="SMART" id="SM00918"/>
    </source>
</evidence>
<evidence type="ECO:0000256" key="2">
    <source>
        <dbReference type="ARBA" id="ARBA00022448"/>
    </source>
</evidence>
<dbReference type="InterPro" id="IPR052192">
    <property type="entry name" value="Insect_Ionotropic_Sensory_Rcpt"/>
</dbReference>